<dbReference type="Pfam" id="PF19649">
    <property type="entry name" value="DUF6152"/>
    <property type="match status" value="1"/>
</dbReference>
<reference evidence="2 3" key="1">
    <citation type="submission" date="2019-12" db="EMBL/GenBank/DDBJ databases">
        <title>Genomic-based taxomic classification of the family Erythrobacteraceae.</title>
        <authorList>
            <person name="Xu L."/>
        </authorList>
    </citation>
    <scope>NUCLEOTIDE SEQUENCE [LARGE SCALE GENOMIC DNA]</scope>
    <source>
        <strain evidence="2 3">M0322</strain>
    </source>
</reference>
<evidence type="ECO:0000256" key="1">
    <source>
        <dbReference type="SAM" id="SignalP"/>
    </source>
</evidence>
<dbReference type="EMBL" id="WTYV01000001">
    <property type="protein sequence ID" value="MXO70086.1"/>
    <property type="molecule type" value="Genomic_DNA"/>
</dbReference>
<keyword evidence="3" id="KW-1185">Reference proteome</keyword>
<feature type="chain" id="PRO_5032745981" evidence="1">
    <location>
        <begin position="23"/>
        <end position="141"/>
    </location>
</feature>
<accession>A0A844YSU4</accession>
<organism evidence="2 3">
    <name type="scientific">Alteraurantiacibacter buctensis</name>
    <dbReference type="NCBI Taxonomy" id="1503981"/>
    <lineage>
        <taxon>Bacteria</taxon>
        <taxon>Pseudomonadati</taxon>
        <taxon>Pseudomonadota</taxon>
        <taxon>Alphaproteobacteria</taxon>
        <taxon>Sphingomonadales</taxon>
        <taxon>Erythrobacteraceae</taxon>
        <taxon>Alteraurantiacibacter</taxon>
    </lineage>
</organism>
<evidence type="ECO:0000313" key="2">
    <source>
        <dbReference type="EMBL" id="MXO70086.1"/>
    </source>
</evidence>
<comment type="caution">
    <text evidence="2">The sequence shown here is derived from an EMBL/GenBank/DDBJ whole genome shotgun (WGS) entry which is preliminary data.</text>
</comment>
<keyword evidence="1" id="KW-0732">Signal</keyword>
<proteinExistence type="predicted"/>
<dbReference type="OrthoDB" id="8420938at2"/>
<name>A0A844YSU4_9SPHN</name>
<gene>
    <name evidence="2" type="ORF">GRI99_00370</name>
</gene>
<dbReference type="InterPro" id="IPR046150">
    <property type="entry name" value="DUF6152"/>
</dbReference>
<feature type="signal peptide" evidence="1">
    <location>
        <begin position="1"/>
        <end position="22"/>
    </location>
</feature>
<dbReference type="AlphaFoldDB" id="A0A844YSU4"/>
<sequence>MKPVTALCGPLPVVALALAAIAAPPATAHHSFAMFDNTRSITLHGSVTEFKWQNPHAYLEIDDDSGTHFTLEMTSPNMMSRGGWTSRTIRTGDIVTAYVAPLRDGRNGGLLLEVVLPSGRHMLPGVPNANRYHRSDRAGGQ</sequence>
<protein>
    <submittedName>
        <fullName evidence="2">Uncharacterized protein</fullName>
    </submittedName>
</protein>
<evidence type="ECO:0000313" key="3">
    <source>
        <dbReference type="Proteomes" id="UP000466966"/>
    </source>
</evidence>
<dbReference type="RefSeq" id="WP_160770043.1">
    <property type="nucleotide sequence ID" value="NZ_WTYV01000001.1"/>
</dbReference>
<dbReference type="Proteomes" id="UP000466966">
    <property type="component" value="Unassembled WGS sequence"/>
</dbReference>